<proteinExistence type="inferred from homology"/>
<dbReference type="OrthoDB" id="5288105at2"/>
<feature type="chain" id="PRO_5004060374" description="Peptidase S8" evidence="8">
    <location>
        <begin position="31"/>
        <end position="610"/>
    </location>
</feature>
<feature type="active site" description="Charge relay system" evidence="5 6">
    <location>
        <position position="217"/>
    </location>
</feature>
<feature type="active site" description="Charge relay system" evidence="5 6">
    <location>
        <position position="540"/>
    </location>
</feature>
<evidence type="ECO:0000313" key="11">
    <source>
        <dbReference type="EMBL" id="AGH94504.1"/>
    </source>
</evidence>
<evidence type="ECO:0000256" key="7">
    <source>
        <dbReference type="RuleBase" id="RU003355"/>
    </source>
</evidence>
<dbReference type="InterPro" id="IPR023827">
    <property type="entry name" value="Peptidase_S8_Asp-AS"/>
</dbReference>
<name>M4VN58_9BACT</name>
<keyword evidence="12" id="KW-1185">Reference proteome</keyword>
<dbReference type="PROSITE" id="PS00136">
    <property type="entry name" value="SUBTILASE_ASP"/>
    <property type="match status" value="1"/>
</dbReference>
<dbReference type="Proteomes" id="UP000012040">
    <property type="component" value="Chromosome"/>
</dbReference>
<dbReference type="PANTHER" id="PTHR43806">
    <property type="entry name" value="PEPTIDASE S8"/>
    <property type="match status" value="1"/>
</dbReference>
<dbReference type="GO" id="GO:0006508">
    <property type="term" value="P:proteolysis"/>
    <property type="evidence" value="ECO:0007669"/>
    <property type="project" value="UniProtKB-KW"/>
</dbReference>
<evidence type="ECO:0000256" key="1">
    <source>
        <dbReference type="ARBA" id="ARBA00011073"/>
    </source>
</evidence>
<dbReference type="InterPro" id="IPR022398">
    <property type="entry name" value="Peptidase_S8_His-AS"/>
</dbReference>
<dbReference type="Pfam" id="PF22148">
    <property type="entry name" value="Fervidolysin_NPro-like"/>
    <property type="match status" value="1"/>
</dbReference>
<dbReference type="InterPro" id="IPR050131">
    <property type="entry name" value="Peptidase_S8_subtilisin-like"/>
</dbReference>
<feature type="domain" description="Peptidase S8/S53" evidence="9">
    <location>
        <begin position="169"/>
        <end position="379"/>
    </location>
</feature>
<dbReference type="InterPro" id="IPR023828">
    <property type="entry name" value="Peptidase_S8_Ser-AS"/>
</dbReference>
<feature type="active site" description="Charge relay system" evidence="5 6">
    <location>
        <position position="176"/>
    </location>
</feature>
<evidence type="ECO:0000256" key="4">
    <source>
        <dbReference type="ARBA" id="ARBA00022825"/>
    </source>
</evidence>
<comment type="similarity">
    <text evidence="1 6 7">Belongs to the peptidase S8 family.</text>
</comment>
<dbReference type="RefSeq" id="WP_015468994.1">
    <property type="nucleotide sequence ID" value="NC_020813.1"/>
</dbReference>
<organism evidence="11 12">
    <name type="scientific">Pseudobdellovibrio exovorus JSS</name>
    <dbReference type="NCBI Taxonomy" id="1184267"/>
    <lineage>
        <taxon>Bacteria</taxon>
        <taxon>Pseudomonadati</taxon>
        <taxon>Bdellovibrionota</taxon>
        <taxon>Bdellovibrionia</taxon>
        <taxon>Bdellovibrionales</taxon>
        <taxon>Pseudobdellovibrionaceae</taxon>
        <taxon>Pseudobdellovibrio</taxon>
    </lineage>
</organism>
<protein>
    <recommendedName>
        <fullName evidence="13">Peptidase S8</fullName>
    </recommendedName>
</protein>
<dbReference type="InterPro" id="IPR054399">
    <property type="entry name" value="Fervidolysin-like_N_prodom"/>
</dbReference>
<evidence type="ECO:0000256" key="8">
    <source>
        <dbReference type="SAM" id="SignalP"/>
    </source>
</evidence>
<dbReference type="KEGG" id="bex:A11Q_284"/>
<dbReference type="PROSITE" id="PS00137">
    <property type="entry name" value="SUBTILASE_HIS"/>
    <property type="match status" value="1"/>
</dbReference>
<accession>M4VN58</accession>
<feature type="domain" description="Peptidase S8/S53" evidence="9">
    <location>
        <begin position="514"/>
        <end position="572"/>
    </location>
</feature>
<feature type="signal peptide" evidence="8">
    <location>
        <begin position="1"/>
        <end position="30"/>
    </location>
</feature>
<dbReference type="STRING" id="1184267.A11Q_284"/>
<evidence type="ECO:0008006" key="13">
    <source>
        <dbReference type="Google" id="ProtNLM"/>
    </source>
</evidence>
<evidence type="ECO:0000259" key="9">
    <source>
        <dbReference type="Pfam" id="PF00082"/>
    </source>
</evidence>
<reference evidence="11 12" key="1">
    <citation type="journal article" date="2013" name="ISME J.">
        <title>By their genes ye shall know them: genomic signatures of predatory bacteria.</title>
        <authorList>
            <person name="Pasternak Z."/>
            <person name="Pietrokovski S."/>
            <person name="Rotem O."/>
            <person name="Gophna U."/>
            <person name="Lurie-Weinberger M.N."/>
            <person name="Jurkevitch E."/>
        </authorList>
    </citation>
    <scope>NUCLEOTIDE SEQUENCE [LARGE SCALE GENOMIC DNA]</scope>
    <source>
        <strain evidence="11 12">JSS</strain>
    </source>
</reference>
<keyword evidence="8" id="KW-0732">Signal</keyword>
<dbReference type="PROSITE" id="PS00138">
    <property type="entry name" value="SUBTILASE_SER"/>
    <property type="match status" value="1"/>
</dbReference>
<evidence type="ECO:0000256" key="5">
    <source>
        <dbReference type="PIRSR" id="PIRSR615500-1"/>
    </source>
</evidence>
<dbReference type="PATRIC" id="fig|1184267.3.peg.286"/>
<sequence length="610" mass="64805">MSIISNHFNRSVFNTALVAGILSLSSITQAQNFVDGEVLIKFKKKAATAQSHQLQAQSFRAFGVNHHQTLGNTGYSVFHIPSPLQTLSAISEIERSEDVESVQPNYIYHASALPDDPDLDQLWGLKNSGQTIGIPAESIDALYPTNNPGTSGLDMNLEPAWDLITDCSSTVVAVLDTGIQYNHQDLKDNMWNGGSQYPYHGYDFIDNDNNPIDSNSHGTHVAGTIGAVGNNGLGIAGVCWKVQLMAVRVLNTLGSGSSSAIISGVDFAIQNKANVINMSLGGAGLGSDMAFQQILQDASDAGIAIIVAAGNSSVDNDNSPNADYPCSFTIPNLVCVAALDQSYDIADFSNYGITKVHVGAPGTNVLSSIPGRFEVFGKDTPGTAWTNSTSHNWEIQLYNGYEYLNYPNGYSSVVSPNTYIAGNAAVSRQYNFPPGGDVLTFSYFAKYNTPADAGFRTFINANGVDAFAGTQIAAVTGTTSGEYRNRGFVTSQCLNKTCAVGFRFEAGSNGTSGQGVSLVQAQFKKLTFTNTNYSVYKGTSMASPHVAGLAAMLFAYNPQYLASDVVESIKNSGVDAPHIATKTSTGKAVDAFAALKYIKTPSNVQIGIKQ</sequence>
<dbReference type="EMBL" id="CP003537">
    <property type="protein sequence ID" value="AGH94504.1"/>
    <property type="molecule type" value="Genomic_DNA"/>
</dbReference>
<evidence type="ECO:0000256" key="3">
    <source>
        <dbReference type="ARBA" id="ARBA00022801"/>
    </source>
</evidence>
<dbReference type="Pfam" id="PF00082">
    <property type="entry name" value="Peptidase_S8"/>
    <property type="match status" value="2"/>
</dbReference>
<keyword evidence="4 6" id="KW-0720">Serine protease</keyword>
<dbReference type="PROSITE" id="PS51892">
    <property type="entry name" value="SUBTILASE"/>
    <property type="match status" value="1"/>
</dbReference>
<evidence type="ECO:0000256" key="2">
    <source>
        <dbReference type="ARBA" id="ARBA00022670"/>
    </source>
</evidence>
<dbReference type="PRINTS" id="PR00723">
    <property type="entry name" value="SUBTILISIN"/>
</dbReference>
<dbReference type="PANTHER" id="PTHR43806:SF11">
    <property type="entry name" value="CEREVISIN-RELATED"/>
    <property type="match status" value="1"/>
</dbReference>
<dbReference type="AlphaFoldDB" id="M4VN58"/>
<keyword evidence="3 6" id="KW-0378">Hydrolase</keyword>
<gene>
    <name evidence="11" type="ORF">A11Q_284</name>
</gene>
<evidence type="ECO:0000313" key="12">
    <source>
        <dbReference type="Proteomes" id="UP000012040"/>
    </source>
</evidence>
<dbReference type="HOGENOM" id="CLU_447362_0_0_7"/>
<dbReference type="eggNOG" id="COG1404">
    <property type="taxonomic scope" value="Bacteria"/>
</dbReference>
<dbReference type="GO" id="GO:0004252">
    <property type="term" value="F:serine-type endopeptidase activity"/>
    <property type="evidence" value="ECO:0007669"/>
    <property type="project" value="UniProtKB-UniRule"/>
</dbReference>
<dbReference type="InterPro" id="IPR015500">
    <property type="entry name" value="Peptidase_S8_subtilisin-rel"/>
</dbReference>
<evidence type="ECO:0000259" key="10">
    <source>
        <dbReference type="Pfam" id="PF22148"/>
    </source>
</evidence>
<dbReference type="InterPro" id="IPR036852">
    <property type="entry name" value="Peptidase_S8/S53_dom_sf"/>
</dbReference>
<dbReference type="Gene3D" id="3.40.50.200">
    <property type="entry name" value="Peptidase S8/S53 domain"/>
    <property type="match status" value="2"/>
</dbReference>
<dbReference type="InterPro" id="IPR000209">
    <property type="entry name" value="Peptidase_S8/S53_dom"/>
</dbReference>
<evidence type="ECO:0000256" key="6">
    <source>
        <dbReference type="PROSITE-ProRule" id="PRU01240"/>
    </source>
</evidence>
<keyword evidence="2 6" id="KW-0645">Protease</keyword>
<dbReference type="SUPFAM" id="SSF52743">
    <property type="entry name" value="Subtilisin-like"/>
    <property type="match status" value="1"/>
</dbReference>
<feature type="domain" description="Fervidolysin-like N-terminal prodomain" evidence="10">
    <location>
        <begin position="29"/>
        <end position="105"/>
    </location>
</feature>